<dbReference type="AlphaFoldDB" id="A0A844XB91"/>
<dbReference type="RefSeq" id="WP_160484601.1">
    <property type="nucleotide sequence ID" value="NZ_WUBR01000001.1"/>
</dbReference>
<organism evidence="1 2">
    <name type="scientific">Aurantiacibacter rhizosphaerae</name>
    <dbReference type="NCBI Taxonomy" id="2691582"/>
    <lineage>
        <taxon>Bacteria</taxon>
        <taxon>Pseudomonadati</taxon>
        <taxon>Pseudomonadota</taxon>
        <taxon>Alphaproteobacteria</taxon>
        <taxon>Sphingomonadales</taxon>
        <taxon>Erythrobacteraceae</taxon>
        <taxon>Aurantiacibacter</taxon>
    </lineage>
</organism>
<dbReference type="EMBL" id="WUBR01000001">
    <property type="protein sequence ID" value="MWV26982.1"/>
    <property type="molecule type" value="Genomic_DNA"/>
</dbReference>
<keyword evidence="1" id="KW-0808">Transferase</keyword>
<dbReference type="GO" id="GO:0016740">
    <property type="term" value="F:transferase activity"/>
    <property type="evidence" value="ECO:0007669"/>
    <property type="project" value="UniProtKB-KW"/>
</dbReference>
<dbReference type="SUPFAM" id="SSF53756">
    <property type="entry name" value="UDP-Glycosyltransferase/glycogen phosphorylase"/>
    <property type="match status" value="1"/>
</dbReference>
<dbReference type="PANTHER" id="PTHR12526">
    <property type="entry name" value="GLYCOSYLTRANSFERASE"/>
    <property type="match status" value="1"/>
</dbReference>
<accession>A0A844XB91</accession>
<dbReference type="Proteomes" id="UP000461409">
    <property type="component" value="Unassembled WGS sequence"/>
</dbReference>
<dbReference type="Gene3D" id="3.40.50.2000">
    <property type="entry name" value="Glycogen Phosphorylase B"/>
    <property type="match status" value="1"/>
</dbReference>
<evidence type="ECO:0000313" key="1">
    <source>
        <dbReference type="EMBL" id="MWV26982.1"/>
    </source>
</evidence>
<dbReference type="Pfam" id="PF13692">
    <property type="entry name" value="Glyco_trans_1_4"/>
    <property type="match status" value="1"/>
</dbReference>
<reference evidence="1 2" key="2">
    <citation type="submission" date="2020-02" db="EMBL/GenBank/DDBJ databases">
        <title>Erythrobacter dongmakensis sp. nov., isolated from a tidal mudflat.</title>
        <authorList>
            <person name="Kim I.S."/>
        </authorList>
    </citation>
    <scope>NUCLEOTIDE SEQUENCE [LARGE SCALE GENOMIC DNA]</scope>
    <source>
        <strain evidence="1 2">GH3-10</strain>
    </source>
</reference>
<keyword evidence="2" id="KW-1185">Reference proteome</keyword>
<evidence type="ECO:0000313" key="2">
    <source>
        <dbReference type="Proteomes" id="UP000461409"/>
    </source>
</evidence>
<protein>
    <submittedName>
        <fullName evidence="1">Glycosyltransferase</fullName>
    </submittedName>
</protein>
<comment type="caution">
    <text evidence="1">The sequence shown here is derived from an EMBL/GenBank/DDBJ whole genome shotgun (WGS) entry which is preliminary data.</text>
</comment>
<gene>
    <name evidence="1" type="ORF">GRF63_03590</name>
</gene>
<reference evidence="1 2" key="1">
    <citation type="submission" date="2019-12" db="EMBL/GenBank/DDBJ databases">
        <authorList>
            <person name="Lee S.D."/>
        </authorList>
    </citation>
    <scope>NUCLEOTIDE SEQUENCE [LARGE SCALE GENOMIC DNA]</scope>
    <source>
        <strain evidence="1 2">GH3-10</strain>
    </source>
</reference>
<name>A0A844XB91_9SPHN</name>
<sequence length="378" mass="41765">MATVILVSPHPVDGYPPVQNQACLLADTGWAVELITTPLASGPRGMRFSHPGVTVHEIEAGPGGKLGALQRAYRFVSTLSTLRRNAHGPVVEVAFEPSGQFYSDMAWARPAVRIAHFHECLQSFEESFLEKRLVKAIAGYQLVVVPDEGRGELIREQLKLSSLPTIVPNYPLLGAHEALLERGEREGFEVIYCGSISTRQMLGVVVKSVSQWPESARLTIIGSTQKPAAQEIIDIARQEGVSERVDFLGWVPYDKVKQRLAEADLGISLLDGRFDQWRTALGASNKRYQYMQAGLPQIADMNPGVPELIEGQGIGRCLTNFCEIELASLVSEYASDAERCQREGARAFGLFKARYNYAEPFCSVIRFMEERIKPVNGS</sequence>
<proteinExistence type="predicted"/>